<evidence type="ECO:0000313" key="1">
    <source>
        <dbReference type="EMBL" id="CAJ1933452.1"/>
    </source>
</evidence>
<proteinExistence type="predicted"/>
<sequence>MEGGYQTKEEIGVYGSRVSSNFLESGCGVEWEYSQVTCSDGAGRTGHTFNTNVSYAKILSQTKEYKCNYEVKTYYKWEYSVNVGLVCNAYHAGNVEGQCEAFAAEQWAKSEGTTVQSWLVENCEDMRGRALAWEEHHSTLGLVMNDCHGGMDGKPGLVYNKWWYADTPVDENTDTLQSVHGSLGIETGWCKGSSAYNTRRSHFRAVYSGWIGFACVEFNGNLPQGCDCSYGERVVLSDCAGVTHTDQFVDQYWAFNAASLTDCRIDVRKVRGPNILKGTLDVGGPDSDCYQDTTMNWPGSGECEQIARM</sequence>
<gene>
    <name evidence="1" type="ORF">CYCCA115_LOCUS3314</name>
</gene>
<accession>A0AAD2CFQ1</accession>
<name>A0AAD2CFQ1_9STRA</name>
<reference evidence="1" key="1">
    <citation type="submission" date="2023-08" db="EMBL/GenBank/DDBJ databases">
        <authorList>
            <person name="Audoor S."/>
            <person name="Bilcke G."/>
        </authorList>
    </citation>
    <scope>NUCLEOTIDE SEQUENCE</scope>
</reference>
<keyword evidence="2" id="KW-1185">Reference proteome</keyword>
<dbReference type="Proteomes" id="UP001295423">
    <property type="component" value="Unassembled WGS sequence"/>
</dbReference>
<organism evidence="1 2">
    <name type="scientific">Cylindrotheca closterium</name>
    <dbReference type="NCBI Taxonomy" id="2856"/>
    <lineage>
        <taxon>Eukaryota</taxon>
        <taxon>Sar</taxon>
        <taxon>Stramenopiles</taxon>
        <taxon>Ochrophyta</taxon>
        <taxon>Bacillariophyta</taxon>
        <taxon>Bacillariophyceae</taxon>
        <taxon>Bacillariophycidae</taxon>
        <taxon>Bacillariales</taxon>
        <taxon>Bacillariaceae</taxon>
        <taxon>Cylindrotheca</taxon>
    </lineage>
</organism>
<comment type="caution">
    <text evidence="1">The sequence shown here is derived from an EMBL/GenBank/DDBJ whole genome shotgun (WGS) entry which is preliminary data.</text>
</comment>
<protein>
    <submittedName>
        <fullName evidence="1">Uncharacterized protein</fullName>
    </submittedName>
</protein>
<evidence type="ECO:0000313" key="2">
    <source>
        <dbReference type="Proteomes" id="UP001295423"/>
    </source>
</evidence>
<dbReference type="AlphaFoldDB" id="A0AAD2CFQ1"/>
<dbReference type="EMBL" id="CAKOGP040000271">
    <property type="protein sequence ID" value="CAJ1933452.1"/>
    <property type="molecule type" value="Genomic_DNA"/>
</dbReference>